<gene>
    <name evidence="2" type="ORF">OXH55_02935</name>
</gene>
<reference evidence="2" key="1">
    <citation type="submission" date="2022-12" db="EMBL/GenBank/DDBJ databases">
        <authorList>
            <person name="Wang J."/>
        </authorList>
    </citation>
    <scope>NUCLEOTIDE SEQUENCE</scope>
    <source>
        <strain evidence="2">HY-42-06</strain>
    </source>
</reference>
<evidence type="ECO:0000313" key="3">
    <source>
        <dbReference type="Proteomes" id="UP001079657"/>
    </source>
</evidence>
<dbReference type="SMART" id="SM00331">
    <property type="entry name" value="PP2C_SIG"/>
    <property type="match status" value="1"/>
</dbReference>
<dbReference type="EMBL" id="JAPQES010000001">
    <property type="protein sequence ID" value="MCY6369603.1"/>
    <property type="molecule type" value="Genomic_DNA"/>
</dbReference>
<evidence type="ECO:0000259" key="1">
    <source>
        <dbReference type="SMART" id="SM00331"/>
    </source>
</evidence>
<keyword evidence="3" id="KW-1185">Reference proteome</keyword>
<dbReference type="Proteomes" id="UP001079657">
    <property type="component" value="Unassembled WGS sequence"/>
</dbReference>
<dbReference type="Gene3D" id="3.60.40.10">
    <property type="entry name" value="PPM-type phosphatase domain"/>
    <property type="match status" value="1"/>
</dbReference>
<dbReference type="InterPro" id="IPR036457">
    <property type="entry name" value="PPM-type-like_dom_sf"/>
</dbReference>
<comment type="caution">
    <text evidence="2">The sequence shown here is derived from an EMBL/GenBank/DDBJ whole genome shotgun (WGS) entry which is preliminary data.</text>
</comment>
<name>A0ABT4CKY7_9CLOT</name>
<sequence length="390" mass="43424">MSLFIDVAYDSLIKHEEELCGDNVEIVKLEDSIIIVMADGLGSGVKANILSTLTTKIAATMLKEGEDIYETVDTIINTLPVCKVRNIAYSTFTILKIYNDGRVFAAEYDNPPLFIIRNSESLKIPKKELDINGKKVYVSDFIARRGDVLTAVSDGVIHAGIGQVLNLGWTWDKVENYLQRSCCKKKSAKNISRDLVEVCWDLYGKKPGDDTTVVGIKIRDPEYIDLFTGPPVNTANDSYVIKKFMNGKGKKIICGGTAANIASRELNREMKVNMDILYKDVPPTSTMQGIDLITEGVLTLSKAVEKLKKGMECYDDGGLIYNIREKDGASLLIKMLLEDCTHLNLWIGKAVNLAHQNPDFPTDLNIKLNLVEELCELMKKLGKKITINYV</sequence>
<protein>
    <submittedName>
        <fullName evidence="2">SpoIIE family protein phosphatase</fullName>
    </submittedName>
</protein>
<dbReference type="SUPFAM" id="SSF81606">
    <property type="entry name" value="PP2C-like"/>
    <property type="match status" value="1"/>
</dbReference>
<organism evidence="2 3">
    <name type="scientific">Clostridium ganghwense</name>
    <dbReference type="NCBI Taxonomy" id="312089"/>
    <lineage>
        <taxon>Bacteria</taxon>
        <taxon>Bacillati</taxon>
        <taxon>Bacillota</taxon>
        <taxon>Clostridia</taxon>
        <taxon>Eubacteriales</taxon>
        <taxon>Clostridiaceae</taxon>
        <taxon>Clostridium</taxon>
    </lineage>
</organism>
<proteinExistence type="predicted"/>
<dbReference type="RefSeq" id="WP_268047978.1">
    <property type="nucleotide sequence ID" value="NZ_JAPQES010000001.1"/>
</dbReference>
<dbReference type="InterPro" id="IPR001932">
    <property type="entry name" value="PPM-type_phosphatase-like_dom"/>
</dbReference>
<feature type="domain" description="PPM-type phosphatase" evidence="1">
    <location>
        <begin position="4"/>
        <end position="218"/>
    </location>
</feature>
<evidence type="ECO:0000313" key="2">
    <source>
        <dbReference type="EMBL" id="MCY6369603.1"/>
    </source>
</evidence>
<accession>A0ABT4CKY7</accession>
<dbReference type="Pfam" id="PF07228">
    <property type="entry name" value="SpoIIE"/>
    <property type="match status" value="1"/>
</dbReference>